<dbReference type="Gene3D" id="1.20.225.20">
    <property type="entry name" value="Ub domain-containing protein, DC-UbP/UBTD2, N-terminal domain"/>
    <property type="match status" value="1"/>
</dbReference>
<feature type="region of interest" description="Disordered" evidence="1">
    <location>
        <begin position="100"/>
        <end position="137"/>
    </location>
</feature>
<dbReference type="PANTHER" id="PTHR13609">
    <property type="entry name" value="UBIQUITIN DOMAIN CONTAINING 1 PROTEIN-RELATED"/>
    <property type="match status" value="1"/>
</dbReference>
<feature type="domain" description="DC-UbP/UBTD2 N-terminal" evidence="3">
    <location>
        <begin position="139"/>
        <end position="238"/>
    </location>
</feature>
<keyword evidence="2" id="KW-1133">Transmembrane helix</keyword>
<evidence type="ECO:0000313" key="5">
    <source>
        <dbReference type="Proteomes" id="UP000037696"/>
    </source>
</evidence>
<dbReference type="AlphaFoldDB" id="A0A0M8P710"/>
<dbReference type="OrthoDB" id="1640476at2759"/>
<dbReference type="InterPro" id="IPR039869">
    <property type="entry name" value="UBTD1/2"/>
</dbReference>
<name>A0A0M8P710_9EURO</name>
<proteinExistence type="predicted"/>
<dbReference type="InterPro" id="IPR029071">
    <property type="entry name" value="Ubiquitin-like_domsf"/>
</dbReference>
<evidence type="ECO:0000313" key="4">
    <source>
        <dbReference type="EMBL" id="KOS46656.1"/>
    </source>
</evidence>
<keyword evidence="2" id="KW-0472">Membrane</keyword>
<reference evidence="4 5" key="1">
    <citation type="submission" date="2015-08" db="EMBL/GenBank/DDBJ databases">
        <title>Genome sequencing of Penicillium nordicum.</title>
        <authorList>
            <person name="Nguyen H.D."/>
            <person name="Seifert K.A."/>
        </authorList>
    </citation>
    <scope>NUCLEOTIDE SEQUENCE [LARGE SCALE GENOMIC DNA]</scope>
    <source>
        <strain evidence="4 5">DAOMC 185683</strain>
    </source>
</reference>
<keyword evidence="2" id="KW-0812">Transmembrane</keyword>
<dbReference type="Pfam" id="PF16455">
    <property type="entry name" value="UBD"/>
    <property type="match status" value="1"/>
</dbReference>
<evidence type="ECO:0000259" key="3">
    <source>
        <dbReference type="Pfam" id="PF16455"/>
    </source>
</evidence>
<sequence length="384" mass="43433">MSWANRTNCGMYSCFFFCFRLCFIFIFIFYSFSFDSCLFLFRLQPSRSVLNLEDLVRFRALTTTPRKPLSKVLPLLIWSSLIANKMGCCASVLSHNVDDQPHNQERIPHLTVTRDTSDRSAQSRQRTRRPNLPLNEHYNEPVRNHVWRSRRRTWTRAQLDRERAEFFETRVTGRAEIWAAVSTVASLIRSGDLVTAQGIIDAAGITVPTGDLCEGCYDEQGVLYKVPQCVVSDPENMVPSSSRTGSEDGGPVGYEEEEHDSGALSDGKLATDDASGDELISQDVERRREEKGKTSERDLIRVRARLSDRGGPDILISIGKGQTVGFLARKVHHEAKLKNDSRVRIAYLGHLLNEREPLVDQGWKTGHVVNALVVSLLHDLDLKR</sequence>
<feature type="transmembrane region" description="Helical" evidence="2">
    <location>
        <begin position="12"/>
        <end position="32"/>
    </location>
</feature>
<organism evidence="4 5">
    <name type="scientific">Penicillium nordicum</name>
    <dbReference type="NCBI Taxonomy" id="229535"/>
    <lineage>
        <taxon>Eukaryota</taxon>
        <taxon>Fungi</taxon>
        <taxon>Dikarya</taxon>
        <taxon>Ascomycota</taxon>
        <taxon>Pezizomycotina</taxon>
        <taxon>Eurotiomycetes</taxon>
        <taxon>Eurotiomycetidae</taxon>
        <taxon>Eurotiales</taxon>
        <taxon>Aspergillaceae</taxon>
        <taxon>Penicillium</taxon>
    </lineage>
</organism>
<dbReference type="SUPFAM" id="SSF54236">
    <property type="entry name" value="Ubiquitin-like"/>
    <property type="match status" value="1"/>
</dbReference>
<evidence type="ECO:0000256" key="1">
    <source>
        <dbReference type="SAM" id="MobiDB-lite"/>
    </source>
</evidence>
<keyword evidence="5" id="KW-1185">Reference proteome</keyword>
<comment type="caution">
    <text evidence="4">The sequence shown here is derived from an EMBL/GenBank/DDBJ whole genome shotgun (WGS) entry which is preliminary data.</text>
</comment>
<dbReference type="InterPro" id="IPR038169">
    <property type="entry name" value="DC-UbP/UBTD2_N_sf"/>
</dbReference>
<feature type="compositionally biased region" description="Basic and acidic residues" evidence="1">
    <location>
        <begin position="283"/>
        <end position="294"/>
    </location>
</feature>
<gene>
    <name evidence="4" type="ORF">ACN38_g2392</name>
</gene>
<dbReference type="EMBL" id="LHQQ01000026">
    <property type="protein sequence ID" value="KOS46656.1"/>
    <property type="molecule type" value="Genomic_DNA"/>
</dbReference>
<feature type="region of interest" description="Disordered" evidence="1">
    <location>
        <begin position="235"/>
        <end position="294"/>
    </location>
</feature>
<dbReference type="InterPro" id="IPR032752">
    <property type="entry name" value="DC-UbP/UBTD2_N"/>
</dbReference>
<protein>
    <recommendedName>
        <fullName evidence="3">DC-UbP/UBTD2 N-terminal domain-containing protein</fullName>
    </recommendedName>
</protein>
<dbReference type="Proteomes" id="UP000037696">
    <property type="component" value="Unassembled WGS sequence"/>
</dbReference>
<evidence type="ECO:0000256" key="2">
    <source>
        <dbReference type="SAM" id="Phobius"/>
    </source>
</evidence>
<accession>A0A0M8P710</accession>